<name>A0A2H6KDT8_9APIC</name>
<proteinExistence type="predicted"/>
<dbReference type="AlphaFoldDB" id="A0A2H6KDT8"/>
<organism evidence="1 2">
    <name type="scientific">Babesia ovata</name>
    <dbReference type="NCBI Taxonomy" id="189622"/>
    <lineage>
        <taxon>Eukaryota</taxon>
        <taxon>Sar</taxon>
        <taxon>Alveolata</taxon>
        <taxon>Apicomplexa</taxon>
        <taxon>Aconoidasida</taxon>
        <taxon>Piroplasmida</taxon>
        <taxon>Babesiidae</taxon>
        <taxon>Babesia</taxon>
    </lineage>
</organism>
<dbReference type="Proteomes" id="UP000236319">
    <property type="component" value="Unassembled WGS sequence"/>
</dbReference>
<dbReference type="RefSeq" id="XP_028867398.1">
    <property type="nucleotide sequence ID" value="XM_029011565.1"/>
</dbReference>
<evidence type="ECO:0000313" key="2">
    <source>
        <dbReference type="Proteomes" id="UP000236319"/>
    </source>
</evidence>
<protein>
    <submittedName>
        <fullName evidence="1">Methylmalonate-semialdehyde dehydrogenase, putative</fullName>
    </submittedName>
</protein>
<dbReference type="EMBL" id="BDSA01000002">
    <property type="protein sequence ID" value="GBE61155.1"/>
    <property type="molecule type" value="Genomic_DNA"/>
</dbReference>
<comment type="caution">
    <text evidence="1">The sequence shown here is derived from an EMBL/GenBank/DDBJ whole genome shotgun (WGS) entry which is preliminary data.</text>
</comment>
<dbReference type="VEuPathDB" id="PiroplasmaDB:BOVATA_026480"/>
<accession>A0A2H6KDT8</accession>
<dbReference type="GeneID" id="39874925"/>
<evidence type="ECO:0000313" key="1">
    <source>
        <dbReference type="EMBL" id="GBE61155.1"/>
    </source>
</evidence>
<gene>
    <name evidence="1" type="ORF">BOVATA_026480</name>
</gene>
<reference evidence="1 2" key="1">
    <citation type="journal article" date="2017" name="BMC Genomics">
        <title>Whole-genome assembly of Babesia ovata and comparative genomics between closely related pathogens.</title>
        <authorList>
            <person name="Yamagishi J."/>
            <person name="Asada M."/>
            <person name="Hakimi H."/>
            <person name="Tanaka T.Q."/>
            <person name="Sugimoto C."/>
            <person name="Kawazu S."/>
        </authorList>
    </citation>
    <scope>NUCLEOTIDE SEQUENCE [LARGE SCALE GENOMIC DNA]</scope>
    <source>
        <strain evidence="1 2">Miyake</strain>
    </source>
</reference>
<sequence>MIVKLIYNRLYFVQYCAKRVVAQNSYLRGHLIDTGAERDQDVFDGTSEIRDVIISMKELSRSPPLNLPGYRRSKSLYFRFRDFLIKFTDKLLASAYDGSEIFFNALFHCTNLPLRCTNLAVKCSHNMILNLISQRLFIMSAPLSRILILRKQSIHSLQPGLTFRPIPYYTFQPTADSSLKTILPASRNKRPGKPLHFTDYSIQP</sequence>
<keyword evidence="2" id="KW-1185">Reference proteome</keyword>